<dbReference type="Pfam" id="PF00931">
    <property type="entry name" value="NB-ARC"/>
    <property type="match status" value="1"/>
</dbReference>
<protein>
    <recommendedName>
        <fullName evidence="12">AAA+ ATPase domain-containing protein</fullName>
    </recommendedName>
</protein>
<feature type="domain" description="Disease resistance protein At4g27190-like leucine-rich repeats" evidence="9">
    <location>
        <begin position="982"/>
        <end position="1114"/>
    </location>
</feature>
<dbReference type="PRINTS" id="PR00364">
    <property type="entry name" value="DISEASERSIST"/>
</dbReference>
<accession>A0AA39D4X0</accession>
<dbReference type="GO" id="GO:0005524">
    <property type="term" value="F:ATP binding"/>
    <property type="evidence" value="ECO:0007669"/>
    <property type="project" value="UniProtKB-KW"/>
</dbReference>
<comment type="similarity">
    <text evidence="1">Belongs to the disease resistance NB-LRR family.</text>
</comment>
<keyword evidence="5" id="KW-0611">Plant defense</keyword>
<evidence type="ECO:0000256" key="3">
    <source>
        <dbReference type="ARBA" id="ARBA00022737"/>
    </source>
</evidence>
<dbReference type="InterPro" id="IPR002182">
    <property type="entry name" value="NB-ARC"/>
</dbReference>
<dbReference type="InterPro" id="IPR032675">
    <property type="entry name" value="LRR_dom_sf"/>
</dbReference>
<dbReference type="SUPFAM" id="SSF52047">
    <property type="entry name" value="RNI-like"/>
    <property type="match status" value="1"/>
</dbReference>
<gene>
    <name evidence="10" type="ORF">PVL29_025660</name>
</gene>
<dbReference type="Proteomes" id="UP001168098">
    <property type="component" value="Unassembled WGS sequence"/>
</dbReference>
<reference evidence="10 11" key="1">
    <citation type="journal article" date="2023" name="BMC Biotechnol.">
        <title>Vitis rotundifolia cv Carlos genome sequencing.</title>
        <authorList>
            <person name="Huff M."/>
            <person name="Hulse-Kemp A."/>
            <person name="Scheffler B."/>
            <person name="Youngblood R."/>
            <person name="Simpson S."/>
            <person name="Babiker E."/>
            <person name="Staton M."/>
        </authorList>
    </citation>
    <scope>NUCLEOTIDE SEQUENCE [LARGE SCALE GENOMIC DNA]</scope>
    <source>
        <tissue evidence="10">Leaf</tissue>
    </source>
</reference>
<dbReference type="InterPro" id="IPR036388">
    <property type="entry name" value="WH-like_DNA-bd_sf"/>
</dbReference>
<dbReference type="InterPro" id="IPR042197">
    <property type="entry name" value="Apaf_helical"/>
</dbReference>
<organism evidence="10 11">
    <name type="scientific">Vitis rotundifolia</name>
    <name type="common">Muscadine grape</name>
    <dbReference type="NCBI Taxonomy" id="103349"/>
    <lineage>
        <taxon>Eukaryota</taxon>
        <taxon>Viridiplantae</taxon>
        <taxon>Streptophyta</taxon>
        <taxon>Embryophyta</taxon>
        <taxon>Tracheophyta</taxon>
        <taxon>Spermatophyta</taxon>
        <taxon>Magnoliopsida</taxon>
        <taxon>eudicotyledons</taxon>
        <taxon>Gunneridae</taxon>
        <taxon>Pentapetalae</taxon>
        <taxon>rosids</taxon>
        <taxon>Vitales</taxon>
        <taxon>Vitaceae</taxon>
        <taxon>Viteae</taxon>
        <taxon>Vitis</taxon>
    </lineage>
</organism>
<keyword evidence="6" id="KW-0067">ATP-binding</keyword>
<dbReference type="FunFam" id="3.40.50.300:FF:001091">
    <property type="entry name" value="Probable disease resistance protein At1g61300"/>
    <property type="match status" value="1"/>
</dbReference>
<dbReference type="EMBL" id="JARBHA010000019">
    <property type="protein sequence ID" value="KAJ9672098.1"/>
    <property type="molecule type" value="Genomic_DNA"/>
</dbReference>
<keyword evidence="11" id="KW-1185">Reference proteome</keyword>
<dbReference type="Gene3D" id="1.10.8.430">
    <property type="entry name" value="Helical domain of apoptotic protease-activating factors"/>
    <property type="match status" value="1"/>
</dbReference>
<dbReference type="AlphaFoldDB" id="A0AA39D4X0"/>
<dbReference type="Gene3D" id="1.10.10.10">
    <property type="entry name" value="Winged helix-like DNA-binding domain superfamily/Winged helix DNA-binding domain"/>
    <property type="match status" value="1"/>
</dbReference>
<comment type="caution">
    <text evidence="10">The sequence shown here is derived from an EMBL/GenBank/DDBJ whole genome shotgun (WGS) entry which is preliminary data.</text>
</comment>
<evidence type="ECO:0008006" key="12">
    <source>
        <dbReference type="Google" id="ProtNLM"/>
    </source>
</evidence>
<name>A0AA39D4X0_VITRO</name>
<evidence type="ECO:0000313" key="11">
    <source>
        <dbReference type="Proteomes" id="UP001168098"/>
    </source>
</evidence>
<dbReference type="InterPro" id="IPR057135">
    <property type="entry name" value="At4g27190-like_LRR"/>
</dbReference>
<feature type="coiled-coil region" evidence="7">
    <location>
        <begin position="34"/>
        <end position="96"/>
    </location>
</feature>
<keyword evidence="3" id="KW-0677">Repeat</keyword>
<dbReference type="InterPro" id="IPR027417">
    <property type="entry name" value="P-loop_NTPase"/>
</dbReference>
<evidence type="ECO:0000256" key="6">
    <source>
        <dbReference type="ARBA" id="ARBA00022840"/>
    </source>
</evidence>
<dbReference type="InterPro" id="IPR050905">
    <property type="entry name" value="Plant_NBS-LRR"/>
</dbReference>
<keyword evidence="2" id="KW-0433">Leucine-rich repeat</keyword>
<dbReference type="Gene3D" id="3.80.10.10">
    <property type="entry name" value="Ribonuclease Inhibitor"/>
    <property type="match status" value="3"/>
</dbReference>
<dbReference type="GO" id="GO:0043531">
    <property type="term" value="F:ADP binding"/>
    <property type="evidence" value="ECO:0007669"/>
    <property type="project" value="InterPro"/>
</dbReference>
<evidence type="ECO:0000259" key="8">
    <source>
        <dbReference type="Pfam" id="PF00931"/>
    </source>
</evidence>
<sequence length="1148" mass="128816">MAEWISTVVCIFEKYFVRPIGRQISYLVCFRSKAEGFRKQVEKLELLKDKVQRSLVVAKRKGENIEPEVEKWLTVVEKVIEDVEKLEDEVKKSSSNGWCPDWTSRYWLSRELKKTTLSIARLQEEGKFSKVSYPAPSPGIESLPTGDSCPFQTTVSAMNQIIELLKGEECSTICVYGMGGVGKTTLVKQVGKKVKKDKLFDEVAIAVVSQAPDLIKIQDEIADALGLEFHEEKEIGRAGRLRERLKTEKRVLVILDDVWERLDLGAIGIPQGVDHRGCKILLTTRREHTCNVMGSQATKILLNILNEQESWALFRSNAGATVDSPAVNVVATEIAKKCGGLPLALVAVGRALSDKDIDGWQEAAKQLKECKPMNIQDVDADFFSCLELSFDYLQGEEIKSIFLLCCLFPEDRDIELEYLTRLAMGQGLLEDVETVEEGRRRVRTLIKGLKASCLLMDGDKSKGSLKMHDLVRVFAISITSTEKYAFMVKAGEGLKNWPKKDTFEHYTLISLMANNISSLPVGLECPKLHTLLLGGNRGLKIFPDAFFEGMKALKVLDLTAISKKLYKYSLHITPLPASLQLLTDLRMLHLHHRKLGDISILGKLKKLEILSFFASHISELPKEMGELKSLKLLDLTYCRSLKKIPPNLISGLSALEELYMRGSFQQWDVGGTTIERSSASLSELNSLLNLTTLHVEIINAKCIPNSFLFPNQLRFQIYIGSKLSFATFTRKLKYDYPTSKALELKGIDSPIPIGVKMLFERTEDLSLISLLEGSRNILPNLDSRGFNGLTSLSVRNCYEFECIIDTTQGVHPVAFPNIETIYLTHLCGMKVLSSGILPMGSFGKLRVLTVEQCGGLSTLFPAELLQLLQNLEIVQITCCQEMQNVFQIEGILVGEEHVLLSSLRELKLDTLPQLEHLWKGFSAHLSLHNLEVIEIERCNRLRNLFRPSIAQSLLKLEYLKIVDCMELQQIIAEEDGLEQEVSNAEDKKSLNLPRLKVLEVEDCKKLKSLFSVSSAQSFLQLKQLKVSGSNELNAIISCEYGEISAAVDKFVLPQLSNLELKALPVLESFCKGNFPFEWPSLEEVVVDTCPRMTTFALAAADGVQNMPKLKSLQVDGQMINNHDLNMAIKHLYKGKDQSLSLFRNRTQV</sequence>
<dbReference type="SUPFAM" id="SSF52058">
    <property type="entry name" value="L domain-like"/>
    <property type="match status" value="1"/>
</dbReference>
<keyword evidence="4" id="KW-0547">Nucleotide-binding</keyword>
<evidence type="ECO:0000259" key="9">
    <source>
        <dbReference type="Pfam" id="PF23247"/>
    </source>
</evidence>
<dbReference type="GO" id="GO:0006952">
    <property type="term" value="P:defense response"/>
    <property type="evidence" value="ECO:0007669"/>
    <property type="project" value="UniProtKB-KW"/>
</dbReference>
<evidence type="ECO:0000256" key="7">
    <source>
        <dbReference type="SAM" id="Coils"/>
    </source>
</evidence>
<evidence type="ECO:0000256" key="2">
    <source>
        <dbReference type="ARBA" id="ARBA00022614"/>
    </source>
</evidence>
<proteinExistence type="inferred from homology"/>
<dbReference type="Gene3D" id="3.40.50.300">
    <property type="entry name" value="P-loop containing nucleotide triphosphate hydrolases"/>
    <property type="match status" value="1"/>
</dbReference>
<evidence type="ECO:0000313" key="10">
    <source>
        <dbReference type="EMBL" id="KAJ9672098.1"/>
    </source>
</evidence>
<dbReference type="PANTHER" id="PTHR33463">
    <property type="entry name" value="NB-ARC DOMAIN-CONTAINING PROTEIN-RELATED"/>
    <property type="match status" value="1"/>
</dbReference>
<dbReference type="PANTHER" id="PTHR33463:SF198">
    <property type="entry name" value="RPP4C3"/>
    <property type="match status" value="1"/>
</dbReference>
<dbReference type="Pfam" id="PF23247">
    <property type="entry name" value="LRR_RPS2"/>
    <property type="match status" value="2"/>
</dbReference>
<evidence type="ECO:0000256" key="1">
    <source>
        <dbReference type="ARBA" id="ARBA00008894"/>
    </source>
</evidence>
<evidence type="ECO:0000256" key="4">
    <source>
        <dbReference type="ARBA" id="ARBA00022741"/>
    </source>
</evidence>
<feature type="domain" description="Disease resistance protein At4g27190-like leucine-rich repeats" evidence="9">
    <location>
        <begin position="830"/>
        <end position="964"/>
    </location>
</feature>
<feature type="domain" description="NB-ARC" evidence="8">
    <location>
        <begin position="158"/>
        <end position="319"/>
    </location>
</feature>
<keyword evidence="7" id="KW-0175">Coiled coil</keyword>
<dbReference type="SUPFAM" id="SSF52540">
    <property type="entry name" value="P-loop containing nucleoside triphosphate hydrolases"/>
    <property type="match status" value="1"/>
</dbReference>
<evidence type="ECO:0000256" key="5">
    <source>
        <dbReference type="ARBA" id="ARBA00022821"/>
    </source>
</evidence>